<evidence type="ECO:0000313" key="3">
    <source>
        <dbReference type="Proteomes" id="UP000235145"/>
    </source>
</evidence>
<evidence type="ECO:0000313" key="2">
    <source>
        <dbReference type="EMBL" id="KAJ0198010.1"/>
    </source>
</evidence>
<feature type="transmembrane region" description="Helical" evidence="1">
    <location>
        <begin position="62"/>
        <end position="79"/>
    </location>
</feature>
<keyword evidence="1" id="KW-0812">Transmembrane</keyword>
<evidence type="ECO:0000256" key="1">
    <source>
        <dbReference type="SAM" id="Phobius"/>
    </source>
</evidence>
<keyword evidence="1" id="KW-0472">Membrane</keyword>
<accession>A0A9R1X2B4</accession>
<proteinExistence type="predicted"/>
<name>A0A9R1X2B4_LACSA</name>
<sequence>MEREDEENYIWALHEFKEVIRQGNRTFVIMSEWKRALMSGLFFPTIVDHLCVCILKRIILSVSMSLIFLCLVRIMLYIWEKINL</sequence>
<organism evidence="2 3">
    <name type="scientific">Lactuca sativa</name>
    <name type="common">Garden lettuce</name>
    <dbReference type="NCBI Taxonomy" id="4236"/>
    <lineage>
        <taxon>Eukaryota</taxon>
        <taxon>Viridiplantae</taxon>
        <taxon>Streptophyta</taxon>
        <taxon>Embryophyta</taxon>
        <taxon>Tracheophyta</taxon>
        <taxon>Spermatophyta</taxon>
        <taxon>Magnoliopsida</taxon>
        <taxon>eudicotyledons</taxon>
        <taxon>Gunneridae</taxon>
        <taxon>Pentapetalae</taxon>
        <taxon>asterids</taxon>
        <taxon>campanulids</taxon>
        <taxon>Asterales</taxon>
        <taxon>Asteraceae</taxon>
        <taxon>Cichorioideae</taxon>
        <taxon>Cichorieae</taxon>
        <taxon>Lactucinae</taxon>
        <taxon>Lactuca</taxon>
    </lineage>
</organism>
<gene>
    <name evidence="2" type="ORF">LSAT_V11C700363250</name>
</gene>
<keyword evidence="1" id="KW-1133">Transmembrane helix</keyword>
<dbReference type="AlphaFoldDB" id="A0A9R1X2B4"/>
<comment type="caution">
    <text evidence="2">The sequence shown here is derived from an EMBL/GenBank/DDBJ whole genome shotgun (WGS) entry which is preliminary data.</text>
</comment>
<reference evidence="2 3" key="1">
    <citation type="journal article" date="2017" name="Nat. Commun.">
        <title>Genome assembly with in vitro proximity ligation data and whole-genome triplication in lettuce.</title>
        <authorList>
            <person name="Reyes-Chin-Wo S."/>
            <person name="Wang Z."/>
            <person name="Yang X."/>
            <person name="Kozik A."/>
            <person name="Arikit S."/>
            <person name="Song C."/>
            <person name="Xia L."/>
            <person name="Froenicke L."/>
            <person name="Lavelle D.O."/>
            <person name="Truco M.J."/>
            <person name="Xia R."/>
            <person name="Zhu S."/>
            <person name="Xu C."/>
            <person name="Xu H."/>
            <person name="Xu X."/>
            <person name="Cox K."/>
            <person name="Korf I."/>
            <person name="Meyers B.C."/>
            <person name="Michelmore R.W."/>
        </authorList>
    </citation>
    <scope>NUCLEOTIDE SEQUENCE [LARGE SCALE GENOMIC DNA]</scope>
    <source>
        <strain evidence="3">cv. Salinas</strain>
        <tissue evidence="2">Seedlings</tissue>
    </source>
</reference>
<keyword evidence="3" id="KW-1185">Reference proteome</keyword>
<dbReference type="EMBL" id="NBSK02000007">
    <property type="protein sequence ID" value="KAJ0198010.1"/>
    <property type="molecule type" value="Genomic_DNA"/>
</dbReference>
<dbReference type="Proteomes" id="UP000235145">
    <property type="component" value="Unassembled WGS sequence"/>
</dbReference>
<protein>
    <submittedName>
        <fullName evidence="2">Uncharacterized protein</fullName>
    </submittedName>
</protein>